<name>A0A0G2ET82_9PEZI</name>
<evidence type="ECO:0000256" key="1">
    <source>
        <dbReference type="SAM" id="MobiDB-lite"/>
    </source>
</evidence>
<dbReference type="EMBL" id="LAQI01000034">
    <property type="protein sequence ID" value="KKY25937.1"/>
    <property type="molecule type" value="Genomic_DNA"/>
</dbReference>
<sequence>MSDPSDVSDVLRETHEEMKLAYGDHFDYTIRQFEAAMMVLRCLDTFEPHNMPKSLEMDGWILGWRVYSREMTKIRNGEVDEGQEKCSYSEWSQTEHGMQIREEKDSLRAAGNPPVVTRVTVDAICEVASPQVQVIADNWHMGVMRAERKREVAASQSVNSNATTSKTPKTPPKPKGSKSTTQTTPASPKPEGSRNAATSTKSALQLRMEKLNVAELKNVCKERNLTGYSRLKKDEIVRKIVEHDDETYVE</sequence>
<comment type="caution">
    <text evidence="3">The sequence shown here is derived from an EMBL/GenBank/DDBJ whole genome shotgun (WGS) entry which is preliminary data.</text>
</comment>
<gene>
    <name evidence="3" type="ORF">UCDDS831_g01786</name>
</gene>
<accession>A0A0G2ET82</accession>
<dbReference type="InterPro" id="IPR011112">
    <property type="entry name" value="Rho-like_N"/>
</dbReference>
<dbReference type="Gene3D" id="1.10.720.30">
    <property type="entry name" value="SAP domain"/>
    <property type="match status" value="1"/>
</dbReference>
<dbReference type="GO" id="GO:0006353">
    <property type="term" value="P:DNA-templated transcription termination"/>
    <property type="evidence" value="ECO:0007669"/>
    <property type="project" value="InterPro"/>
</dbReference>
<dbReference type="AlphaFoldDB" id="A0A0G2ET82"/>
<feature type="region of interest" description="Disordered" evidence="1">
    <location>
        <begin position="148"/>
        <end position="201"/>
    </location>
</feature>
<feature type="domain" description="Rho termination factor-like N-terminal" evidence="2">
    <location>
        <begin position="209"/>
        <end position="242"/>
    </location>
</feature>
<evidence type="ECO:0000313" key="3">
    <source>
        <dbReference type="EMBL" id="KKY25937.1"/>
    </source>
</evidence>
<reference evidence="3 4" key="1">
    <citation type="submission" date="2015-03" db="EMBL/GenBank/DDBJ databases">
        <authorList>
            <person name="Morales-Cruz A."/>
            <person name="Amrine K.C."/>
            <person name="Cantu D."/>
        </authorList>
    </citation>
    <scope>NUCLEOTIDE SEQUENCE [LARGE SCALE GENOMIC DNA]</scope>
    <source>
        <strain evidence="3">DS831</strain>
    </source>
</reference>
<proteinExistence type="predicted"/>
<protein>
    <recommendedName>
        <fullName evidence="2">Rho termination factor-like N-terminal domain-containing protein</fullName>
    </recommendedName>
</protein>
<evidence type="ECO:0000313" key="4">
    <source>
        <dbReference type="Proteomes" id="UP000034182"/>
    </source>
</evidence>
<dbReference type="Pfam" id="PF07498">
    <property type="entry name" value="Rho_N"/>
    <property type="match status" value="1"/>
</dbReference>
<dbReference type="Proteomes" id="UP000034182">
    <property type="component" value="Unassembled WGS sequence"/>
</dbReference>
<evidence type="ECO:0000259" key="2">
    <source>
        <dbReference type="Pfam" id="PF07498"/>
    </source>
</evidence>
<reference evidence="3 4" key="2">
    <citation type="submission" date="2015-05" db="EMBL/GenBank/DDBJ databases">
        <title>Distinctive expansion of gene families associated with plant cell wall degradation and secondary metabolism in the genomes of grapevine trunk pathogens.</title>
        <authorList>
            <person name="Lawrence D.P."/>
            <person name="Travadon R."/>
            <person name="Rolshausen P.E."/>
            <person name="Baumgartner K."/>
        </authorList>
    </citation>
    <scope>NUCLEOTIDE SEQUENCE [LARGE SCALE GENOMIC DNA]</scope>
    <source>
        <strain evidence="3">DS831</strain>
    </source>
</reference>
<dbReference type="InterPro" id="IPR036361">
    <property type="entry name" value="SAP_dom_sf"/>
</dbReference>
<organism evidence="3 4">
    <name type="scientific">Diplodia seriata</name>
    <dbReference type="NCBI Taxonomy" id="420778"/>
    <lineage>
        <taxon>Eukaryota</taxon>
        <taxon>Fungi</taxon>
        <taxon>Dikarya</taxon>
        <taxon>Ascomycota</taxon>
        <taxon>Pezizomycotina</taxon>
        <taxon>Dothideomycetes</taxon>
        <taxon>Dothideomycetes incertae sedis</taxon>
        <taxon>Botryosphaeriales</taxon>
        <taxon>Botryosphaeriaceae</taxon>
        <taxon>Diplodia</taxon>
    </lineage>
</organism>